<dbReference type="STRING" id="29833.A0A1E5RJL6"/>
<dbReference type="PANTHER" id="PTHR48013:SF6">
    <property type="entry name" value="MAP KINASE KINASE MKK1_SSP32-RELATED"/>
    <property type="match status" value="1"/>
</dbReference>
<evidence type="ECO:0000313" key="10">
    <source>
        <dbReference type="EMBL" id="OEJ86753.1"/>
    </source>
</evidence>
<gene>
    <name evidence="10" type="ORF">AWRI3580_g3109</name>
</gene>
<feature type="compositionally biased region" description="Polar residues" evidence="8">
    <location>
        <begin position="329"/>
        <end position="338"/>
    </location>
</feature>
<evidence type="ECO:0000313" key="11">
    <source>
        <dbReference type="Proteomes" id="UP000095358"/>
    </source>
</evidence>
<dbReference type="PANTHER" id="PTHR48013">
    <property type="entry name" value="DUAL SPECIFICITY MITOGEN-ACTIVATED PROTEIN KINASE KINASE 5-RELATED"/>
    <property type="match status" value="1"/>
</dbReference>
<sequence>MDKAFNVRSPYASVNEKSHQQVPSLTITNSNEKTLPMKLNISTNSNTPFANINTLNKSNFNDKPRLSLPTSLQKNTVTNTPSLYANSTPLMDSNQTPNTASSNVTLTSDDTNAFKRSTASENMNTSISSNNNIVQTNYVNSTSSNSSSRTITKFNTSQSSNSNLYNSSSVNFDGTNKSKSPRTRPVPPPVKIVIENGQLKPTTPFPQDNNNGDDEKVISLDGMTTKLEKLDIGKKVPGSESPIFMGKNSTVSTEYDIDNLPESDWKNSDKMLKQIKKLNVLGEGASGKVYKSILNKKVFALKIITFMNYGIDRKASSVSNNSKNSNNSLTKGTQNLTGNPEEDMEAKQILRELKYNTTISSENIVSMYGMFHDLDNIYICMEYMGGGSLDTIYRKLLEKGGRISEKVLGKIAESGFSGLAYLHQQKIIHRDIKPSNILVNSEGQIKLCDFGVSGDIVNSLATTFTGTSFYMAPERIQGQPYTVTSDVWSMGLTLLEVAEARFPLIKADHDEFNTEEDRELPPIELLMMILNFKPELDDYPEFNLFWSKSFKNFIEYCLKIDSMERPSPRQMLKHPWMVGQMKKKVNMAKFIAKCLE</sequence>
<evidence type="ECO:0000259" key="9">
    <source>
        <dbReference type="PROSITE" id="PS50011"/>
    </source>
</evidence>
<keyword evidence="4 7" id="KW-0067">ATP-binding</keyword>
<dbReference type="GO" id="GO:0004708">
    <property type="term" value="F:MAP kinase kinase activity"/>
    <property type="evidence" value="ECO:0007669"/>
    <property type="project" value="UniProtKB-EC"/>
</dbReference>
<comment type="similarity">
    <text evidence="5">Belongs to the protein kinase superfamily. STE Ser/Thr protein kinase family. MAP kinase kinase subfamily.</text>
</comment>
<name>A0A1E5RJL6_HANUV</name>
<dbReference type="GO" id="GO:0005524">
    <property type="term" value="F:ATP binding"/>
    <property type="evidence" value="ECO:0007669"/>
    <property type="project" value="UniProtKB-UniRule"/>
</dbReference>
<dbReference type="SUPFAM" id="SSF56112">
    <property type="entry name" value="Protein kinase-like (PK-like)"/>
    <property type="match status" value="1"/>
</dbReference>
<dbReference type="VEuPathDB" id="FungiDB:AWRI3580_g3109"/>
<dbReference type="OrthoDB" id="10252354at2759"/>
<dbReference type="InterPro" id="IPR017441">
    <property type="entry name" value="Protein_kinase_ATP_BS"/>
</dbReference>
<feature type="compositionally biased region" description="Polar residues" evidence="8">
    <location>
        <begin position="199"/>
        <end position="210"/>
    </location>
</feature>
<evidence type="ECO:0000256" key="8">
    <source>
        <dbReference type="SAM" id="MobiDB-lite"/>
    </source>
</evidence>
<feature type="region of interest" description="Disordered" evidence="8">
    <location>
        <begin position="1"/>
        <end position="23"/>
    </location>
</feature>
<dbReference type="GO" id="GO:0060237">
    <property type="term" value="P:regulation of fungal-type cell wall organization"/>
    <property type="evidence" value="ECO:0007669"/>
    <property type="project" value="TreeGrafter"/>
</dbReference>
<feature type="region of interest" description="Disordered" evidence="8">
    <location>
        <begin position="72"/>
        <end position="107"/>
    </location>
</feature>
<feature type="domain" description="Protein kinase" evidence="9">
    <location>
        <begin position="275"/>
        <end position="577"/>
    </location>
</feature>
<organism evidence="10 11">
    <name type="scientific">Hanseniaspora uvarum</name>
    <name type="common">Yeast</name>
    <name type="synonym">Kloeckera apiculata</name>
    <dbReference type="NCBI Taxonomy" id="29833"/>
    <lineage>
        <taxon>Eukaryota</taxon>
        <taxon>Fungi</taxon>
        <taxon>Dikarya</taxon>
        <taxon>Ascomycota</taxon>
        <taxon>Saccharomycotina</taxon>
        <taxon>Saccharomycetes</taxon>
        <taxon>Saccharomycodales</taxon>
        <taxon>Saccharomycodaceae</taxon>
        <taxon>Hanseniaspora</taxon>
    </lineage>
</organism>
<dbReference type="Gene3D" id="3.30.200.20">
    <property type="entry name" value="Phosphorylase Kinase, domain 1"/>
    <property type="match status" value="1"/>
</dbReference>
<evidence type="ECO:0000256" key="4">
    <source>
        <dbReference type="ARBA" id="ARBA00022840"/>
    </source>
</evidence>
<evidence type="ECO:0000256" key="6">
    <source>
        <dbReference type="ARBA" id="ARBA00038999"/>
    </source>
</evidence>
<dbReference type="AlphaFoldDB" id="A0A1E5RJL6"/>
<dbReference type="InterPro" id="IPR011009">
    <property type="entry name" value="Kinase-like_dom_sf"/>
</dbReference>
<dbReference type="Pfam" id="PF00069">
    <property type="entry name" value="Pkinase"/>
    <property type="match status" value="1"/>
</dbReference>
<dbReference type="EC" id="2.7.12.2" evidence="6"/>
<feature type="compositionally biased region" description="Low complexity" evidence="8">
    <location>
        <begin position="317"/>
        <end position="328"/>
    </location>
</feature>
<keyword evidence="1" id="KW-0808">Transferase</keyword>
<evidence type="ECO:0000256" key="1">
    <source>
        <dbReference type="ARBA" id="ARBA00022679"/>
    </source>
</evidence>
<dbReference type="PROSITE" id="PS00107">
    <property type="entry name" value="PROTEIN_KINASE_ATP"/>
    <property type="match status" value="1"/>
</dbReference>
<feature type="compositionally biased region" description="Low complexity" evidence="8">
    <location>
        <begin position="155"/>
        <end position="171"/>
    </location>
</feature>
<evidence type="ECO:0000256" key="3">
    <source>
        <dbReference type="ARBA" id="ARBA00022777"/>
    </source>
</evidence>
<feature type="binding site" evidence="7">
    <location>
        <position position="302"/>
    </location>
    <ligand>
        <name>ATP</name>
        <dbReference type="ChEBI" id="CHEBI:30616"/>
    </ligand>
</feature>
<dbReference type="Gene3D" id="1.10.510.10">
    <property type="entry name" value="Transferase(Phosphotransferase) domain 1"/>
    <property type="match status" value="1"/>
</dbReference>
<evidence type="ECO:0000256" key="2">
    <source>
        <dbReference type="ARBA" id="ARBA00022741"/>
    </source>
</evidence>
<feature type="region of interest" description="Disordered" evidence="8">
    <location>
        <begin position="138"/>
        <end position="214"/>
    </location>
</feature>
<evidence type="ECO:0000256" key="5">
    <source>
        <dbReference type="ARBA" id="ARBA00038035"/>
    </source>
</evidence>
<dbReference type="GO" id="GO:0000196">
    <property type="term" value="P:cell integrity MAPK cascade"/>
    <property type="evidence" value="ECO:0007669"/>
    <property type="project" value="TreeGrafter"/>
</dbReference>
<comment type="caution">
    <text evidence="10">The sequence shown here is derived from an EMBL/GenBank/DDBJ whole genome shotgun (WGS) entry which is preliminary data.</text>
</comment>
<reference evidence="11" key="1">
    <citation type="journal article" date="2016" name="Genome Announc.">
        <title>Genome sequences of three species of Hanseniaspora isolated from spontaneous wine fermentations.</title>
        <authorList>
            <person name="Sternes P.R."/>
            <person name="Lee D."/>
            <person name="Kutyna D.R."/>
            <person name="Borneman A.R."/>
        </authorList>
    </citation>
    <scope>NUCLEOTIDE SEQUENCE [LARGE SCALE GENOMIC DNA]</scope>
    <source>
        <strain evidence="11">AWRI3580</strain>
    </source>
</reference>
<proteinExistence type="inferred from homology"/>
<feature type="region of interest" description="Disordered" evidence="8">
    <location>
        <begin position="317"/>
        <end position="342"/>
    </location>
</feature>
<keyword evidence="2 7" id="KW-0547">Nucleotide-binding</keyword>
<keyword evidence="11" id="KW-1185">Reference proteome</keyword>
<dbReference type="InterPro" id="IPR008271">
    <property type="entry name" value="Ser/Thr_kinase_AS"/>
</dbReference>
<dbReference type="SMART" id="SM00220">
    <property type="entry name" value="S_TKc"/>
    <property type="match status" value="1"/>
</dbReference>
<dbReference type="EMBL" id="LPNN01000005">
    <property type="protein sequence ID" value="OEJ86753.1"/>
    <property type="molecule type" value="Genomic_DNA"/>
</dbReference>
<accession>A0A1E5RJL6</accession>
<dbReference type="PROSITE" id="PS50011">
    <property type="entry name" value="PROTEIN_KINASE_DOM"/>
    <property type="match status" value="1"/>
</dbReference>
<evidence type="ECO:0000256" key="7">
    <source>
        <dbReference type="PROSITE-ProRule" id="PRU10141"/>
    </source>
</evidence>
<keyword evidence="3 10" id="KW-0418">Kinase</keyword>
<dbReference type="FunFam" id="1.10.510.10:FF:000263">
    <property type="entry name" value="MAP kinase skh1/pek1"/>
    <property type="match status" value="1"/>
</dbReference>
<dbReference type="PROSITE" id="PS00108">
    <property type="entry name" value="PROTEIN_KINASE_ST"/>
    <property type="match status" value="1"/>
</dbReference>
<protein>
    <recommendedName>
        <fullName evidence="6">mitogen-activated protein kinase kinase</fullName>
        <ecNumber evidence="6">2.7.12.2</ecNumber>
    </recommendedName>
</protein>
<dbReference type="InterPro" id="IPR000719">
    <property type="entry name" value="Prot_kinase_dom"/>
</dbReference>
<dbReference type="Proteomes" id="UP000095358">
    <property type="component" value="Unassembled WGS sequence"/>
</dbReference>